<proteinExistence type="predicted"/>
<reference evidence="2 3" key="1">
    <citation type="submission" date="2016-03" db="EMBL/GenBank/DDBJ databases">
        <authorList>
            <consortium name="Pathogen Informatics"/>
        </authorList>
    </citation>
    <scope>NUCLEOTIDE SEQUENCE [LARGE SCALE GENOMIC DNA]</scope>
    <source>
        <strain evidence="3">e1252</strain>
    </source>
</reference>
<sequence>MNRKWWFLFILIILNIVAVYIGLYLDNDIFMRRFKEFVYVVDIISIPFIVVFFII</sequence>
<protein>
    <submittedName>
        <fullName evidence="2">Uncharacterized protein</fullName>
    </submittedName>
</protein>
<dbReference type="EMBL" id="FJXR01000012">
    <property type="protein sequence ID" value="CZV31965.1"/>
    <property type="molecule type" value="Genomic_DNA"/>
</dbReference>
<feature type="transmembrane region" description="Helical" evidence="1">
    <location>
        <begin position="37"/>
        <end position="54"/>
    </location>
</feature>
<evidence type="ECO:0000256" key="1">
    <source>
        <dbReference type="SAM" id="Phobius"/>
    </source>
</evidence>
<dbReference type="AlphaFoldDB" id="A0A145X7H9"/>
<evidence type="ECO:0000313" key="2">
    <source>
        <dbReference type="EMBL" id="CZV31965.1"/>
    </source>
</evidence>
<evidence type="ECO:0000313" key="3">
    <source>
        <dbReference type="Proteomes" id="UP000076008"/>
    </source>
</evidence>
<gene>
    <name evidence="2" type="ORF">SAMEA2273318_02242</name>
</gene>
<keyword evidence="1" id="KW-0472">Membrane</keyword>
<name>A0A145X7H9_ENTCL</name>
<keyword evidence="1" id="KW-1133">Transmembrane helix</keyword>
<dbReference type="Proteomes" id="UP000076008">
    <property type="component" value="Unassembled WGS sequence"/>
</dbReference>
<organism evidence="2 3">
    <name type="scientific">Enterobacter cloacae</name>
    <dbReference type="NCBI Taxonomy" id="550"/>
    <lineage>
        <taxon>Bacteria</taxon>
        <taxon>Pseudomonadati</taxon>
        <taxon>Pseudomonadota</taxon>
        <taxon>Gammaproteobacteria</taxon>
        <taxon>Enterobacterales</taxon>
        <taxon>Enterobacteriaceae</taxon>
        <taxon>Enterobacter</taxon>
        <taxon>Enterobacter cloacae complex</taxon>
    </lineage>
</organism>
<keyword evidence="1" id="KW-0812">Transmembrane</keyword>
<feature type="transmembrane region" description="Helical" evidence="1">
    <location>
        <begin position="6"/>
        <end position="25"/>
    </location>
</feature>
<accession>A0A145X7H9</accession>